<dbReference type="EMBL" id="CASHSV030000615">
    <property type="protein sequence ID" value="CAJ2669361.1"/>
    <property type="molecule type" value="Genomic_DNA"/>
</dbReference>
<proteinExistence type="predicted"/>
<name>A0ACB0LLS3_TRIPR</name>
<comment type="caution">
    <text evidence="1">The sequence shown here is derived from an EMBL/GenBank/DDBJ whole genome shotgun (WGS) entry which is preliminary data.</text>
</comment>
<protein>
    <submittedName>
        <fullName evidence="1">Uncharacterized protein</fullName>
    </submittedName>
</protein>
<reference evidence="1" key="1">
    <citation type="submission" date="2023-10" db="EMBL/GenBank/DDBJ databases">
        <authorList>
            <person name="Rodriguez Cubillos JULIANA M."/>
            <person name="De Vega J."/>
        </authorList>
    </citation>
    <scope>NUCLEOTIDE SEQUENCE</scope>
</reference>
<gene>
    <name evidence="1" type="ORF">MILVUS5_LOCUS33583</name>
</gene>
<evidence type="ECO:0000313" key="1">
    <source>
        <dbReference type="EMBL" id="CAJ2669361.1"/>
    </source>
</evidence>
<keyword evidence="2" id="KW-1185">Reference proteome</keyword>
<accession>A0ACB0LLS3</accession>
<evidence type="ECO:0000313" key="2">
    <source>
        <dbReference type="Proteomes" id="UP001177021"/>
    </source>
</evidence>
<organism evidence="1 2">
    <name type="scientific">Trifolium pratense</name>
    <name type="common">Red clover</name>
    <dbReference type="NCBI Taxonomy" id="57577"/>
    <lineage>
        <taxon>Eukaryota</taxon>
        <taxon>Viridiplantae</taxon>
        <taxon>Streptophyta</taxon>
        <taxon>Embryophyta</taxon>
        <taxon>Tracheophyta</taxon>
        <taxon>Spermatophyta</taxon>
        <taxon>Magnoliopsida</taxon>
        <taxon>eudicotyledons</taxon>
        <taxon>Gunneridae</taxon>
        <taxon>Pentapetalae</taxon>
        <taxon>rosids</taxon>
        <taxon>fabids</taxon>
        <taxon>Fabales</taxon>
        <taxon>Fabaceae</taxon>
        <taxon>Papilionoideae</taxon>
        <taxon>50 kb inversion clade</taxon>
        <taxon>NPAAA clade</taxon>
        <taxon>Hologalegina</taxon>
        <taxon>IRL clade</taxon>
        <taxon>Trifolieae</taxon>
        <taxon>Trifolium</taxon>
    </lineage>
</organism>
<sequence length="171" mass="19101">MEFDVTDATFEDDFIPTVISLINQDKFEVNDFDGAVNLETHVDTLLRNILDSTKGCDSERLTASCVVNDGVCRPQLQDPEIRRTPPPGLQHTGEHPTEAPVRLEVGSREGSGPTPVNRGFQDRAGEKISAQLAYLREIGRLSVDQLKDSIEHFSDGSELKNMTRRETFLKM</sequence>
<dbReference type="Proteomes" id="UP001177021">
    <property type="component" value="Unassembled WGS sequence"/>
</dbReference>